<gene>
    <name evidence="1" type="ORF">CEXT_331981</name>
</gene>
<evidence type="ECO:0008006" key="3">
    <source>
        <dbReference type="Google" id="ProtNLM"/>
    </source>
</evidence>
<dbReference type="EMBL" id="BPLR01014972">
    <property type="protein sequence ID" value="GIY72637.1"/>
    <property type="molecule type" value="Genomic_DNA"/>
</dbReference>
<organism evidence="1 2">
    <name type="scientific">Caerostris extrusa</name>
    <name type="common">Bark spider</name>
    <name type="synonym">Caerostris bankana</name>
    <dbReference type="NCBI Taxonomy" id="172846"/>
    <lineage>
        <taxon>Eukaryota</taxon>
        <taxon>Metazoa</taxon>
        <taxon>Ecdysozoa</taxon>
        <taxon>Arthropoda</taxon>
        <taxon>Chelicerata</taxon>
        <taxon>Arachnida</taxon>
        <taxon>Araneae</taxon>
        <taxon>Araneomorphae</taxon>
        <taxon>Entelegynae</taxon>
        <taxon>Araneoidea</taxon>
        <taxon>Araneidae</taxon>
        <taxon>Caerostris</taxon>
    </lineage>
</organism>
<comment type="caution">
    <text evidence="1">The sequence shown here is derived from an EMBL/GenBank/DDBJ whole genome shotgun (WGS) entry which is preliminary data.</text>
</comment>
<evidence type="ECO:0000313" key="1">
    <source>
        <dbReference type="EMBL" id="GIY72637.1"/>
    </source>
</evidence>
<evidence type="ECO:0000313" key="2">
    <source>
        <dbReference type="Proteomes" id="UP001054945"/>
    </source>
</evidence>
<accession>A0AAV4VQF9</accession>
<sequence>MNQILEESPRPSTDLEFLRRLPHHSTLFYGSLIYFQIEPSWEYRRNSFERVSRITNCKTYSQVHELIKICSDLFSSLF</sequence>
<dbReference type="Proteomes" id="UP001054945">
    <property type="component" value="Unassembled WGS sequence"/>
</dbReference>
<reference evidence="1 2" key="1">
    <citation type="submission" date="2021-06" db="EMBL/GenBank/DDBJ databases">
        <title>Caerostris extrusa draft genome.</title>
        <authorList>
            <person name="Kono N."/>
            <person name="Arakawa K."/>
        </authorList>
    </citation>
    <scope>NUCLEOTIDE SEQUENCE [LARGE SCALE GENOMIC DNA]</scope>
</reference>
<name>A0AAV4VQF9_CAEEX</name>
<keyword evidence="2" id="KW-1185">Reference proteome</keyword>
<dbReference type="AlphaFoldDB" id="A0AAV4VQF9"/>
<protein>
    <recommendedName>
        <fullName evidence="3">Maturase K</fullName>
    </recommendedName>
</protein>
<proteinExistence type="predicted"/>